<dbReference type="KEGG" id="amus:LMH87_011298"/>
<organism evidence="2 3">
    <name type="scientific">Akanthomyces muscarius</name>
    <name type="common">Entomopathogenic fungus</name>
    <name type="synonym">Lecanicillium muscarium</name>
    <dbReference type="NCBI Taxonomy" id="2231603"/>
    <lineage>
        <taxon>Eukaryota</taxon>
        <taxon>Fungi</taxon>
        <taxon>Dikarya</taxon>
        <taxon>Ascomycota</taxon>
        <taxon>Pezizomycotina</taxon>
        <taxon>Sordariomycetes</taxon>
        <taxon>Hypocreomycetidae</taxon>
        <taxon>Hypocreales</taxon>
        <taxon>Cordycipitaceae</taxon>
        <taxon>Akanthomyces</taxon>
    </lineage>
</organism>
<gene>
    <name evidence="2" type="ORF">LMH87_011298</name>
</gene>
<dbReference type="GeneID" id="80898457"/>
<dbReference type="RefSeq" id="XP_056052266.1">
    <property type="nucleotide sequence ID" value="XM_056200415.1"/>
</dbReference>
<evidence type="ECO:0000313" key="3">
    <source>
        <dbReference type="Proteomes" id="UP001144673"/>
    </source>
</evidence>
<name>A0A9W8Q8X5_AKAMU</name>
<keyword evidence="3" id="KW-1185">Reference proteome</keyword>
<proteinExistence type="predicted"/>
<keyword evidence="1" id="KW-0812">Transmembrane</keyword>
<feature type="transmembrane region" description="Helical" evidence="1">
    <location>
        <begin position="115"/>
        <end position="138"/>
    </location>
</feature>
<evidence type="ECO:0000313" key="2">
    <source>
        <dbReference type="EMBL" id="KAJ4150552.1"/>
    </source>
</evidence>
<evidence type="ECO:0000256" key="1">
    <source>
        <dbReference type="SAM" id="Phobius"/>
    </source>
</evidence>
<dbReference type="Proteomes" id="UP001144673">
    <property type="component" value="Chromosome 4"/>
</dbReference>
<dbReference type="AlphaFoldDB" id="A0A9W8Q8X5"/>
<dbReference type="EMBL" id="JAJHUN010000009">
    <property type="protein sequence ID" value="KAJ4150552.1"/>
    <property type="molecule type" value="Genomic_DNA"/>
</dbReference>
<reference evidence="2" key="1">
    <citation type="journal article" date="2023" name="Access Microbiol">
        <title>De-novo genome assembly for Akanthomyces muscarius, a biocontrol agent of insect agricultural pests.</title>
        <authorList>
            <person name="Erdos Z."/>
            <person name="Studholme D.J."/>
            <person name="Raymond B."/>
            <person name="Sharma M."/>
        </authorList>
    </citation>
    <scope>NUCLEOTIDE SEQUENCE</scope>
    <source>
        <strain evidence="2">Ve6</strain>
    </source>
</reference>
<sequence length="193" mass="21244">MHIYHRHTPGPAISTHPMIDHPDTIFPVDATSILSSPALAMRAEGGAAAVNTPADYLSYSPSENGLGTFRILIPVTVVGWLLFGASCILCINGKGRAGHWVPKWYLDSEGTPRDRALVGAWWLAVLLLWPVILPALLARKLVRQVAKKVRGRLNKYKTIPRPPTYGNFFLWMLCCYDLESLAVDVDPTSRGGI</sequence>
<accession>A0A9W8Q8X5</accession>
<protein>
    <submittedName>
        <fullName evidence="2">Uncharacterized protein</fullName>
    </submittedName>
</protein>
<keyword evidence="1" id="KW-1133">Transmembrane helix</keyword>
<comment type="caution">
    <text evidence="2">The sequence shown here is derived from an EMBL/GenBank/DDBJ whole genome shotgun (WGS) entry which is preliminary data.</text>
</comment>
<keyword evidence="1" id="KW-0472">Membrane</keyword>
<feature type="transmembrane region" description="Helical" evidence="1">
    <location>
        <begin position="71"/>
        <end position="95"/>
    </location>
</feature>